<dbReference type="InterPro" id="IPR007474">
    <property type="entry name" value="ApaG_domain"/>
</dbReference>
<evidence type="ECO:0000313" key="3">
    <source>
        <dbReference type="Proteomes" id="UP001497392"/>
    </source>
</evidence>
<evidence type="ECO:0000313" key="2">
    <source>
        <dbReference type="EMBL" id="CAL5221076.1"/>
    </source>
</evidence>
<dbReference type="PROSITE" id="PS51087">
    <property type="entry name" value="APAG"/>
    <property type="match status" value="1"/>
</dbReference>
<proteinExistence type="predicted"/>
<sequence>MSARAALTLYRAAQKTARKIDAAFGGLDVRLPLDKDAWQRSAHEWSIVTCEYRMNALQQVMPNLPKPPSSGTFRRGELKRCIRENFEASADSGPGTIPDRLDQGFDALRILAEQYQLEQCSSSATTQGVHVEITTACIGSRIPLDLIETPTARPVWTYRIRIENVGRKKVQVLGRQWLILTSEGRQHAMVPRGSAGVVGCTPILKPSECFQYYSATDLSTASGTMRGSFQMVELGKGNEPVRTFDAVVPSVLLQS</sequence>
<gene>
    <name evidence="2" type="primary">g3202</name>
    <name evidence="2" type="ORF">VP750_LOCUS2735</name>
</gene>
<dbReference type="Gene3D" id="2.60.40.1470">
    <property type="entry name" value="ApaG domain"/>
    <property type="match status" value="1"/>
</dbReference>
<protein>
    <submittedName>
        <fullName evidence="2">G3202 protein</fullName>
    </submittedName>
</protein>
<accession>A0ABP1FQ65</accession>
<dbReference type="Proteomes" id="UP001497392">
    <property type="component" value="Unassembled WGS sequence"/>
</dbReference>
<name>A0ABP1FQ65_9CHLO</name>
<evidence type="ECO:0000259" key="1">
    <source>
        <dbReference type="PROSITE" id="PS51087"/>
    </source>
</evidence>
<reference evidence="2 3" key="1">
    <citation type="submission" date="2024-06" db="EMBL/GenBank/DDBJ databases">
        <authorList>
            <person name="Kraege A."/>
            <person name="Thomma B."/>
        </authorList>
    </citation>
    <scope>NUCLEOTIDE SEQUENCE [LARGE SCALE GENOMIC DNA]</scope>
</reference>
<dbReference type="EMBL" id="CAXHTA020000004">
    <property type="protein sequence ID" value="CAL5221076.1"/>
    <property type="molecule type" value="Genomic_DNA"/>
</dbReference>
<dbReference type="InterPro" id="IPR036767">
    <property type="entry name" value="ApaG_sf"/>
</dbReference>
<keyword evidence="3" id="KW-1185">Reference proteome</keyword>
<feature type="domain" description="ApaG" evidence="1">
    <location>
        <begin position="123"/>
        <end position="255"/>
    </location>
</feature>
<comment type="caution">
    <text evidence="2">The sequence shown here is derived from an EMBL/GenBank/DDBJ whole genome shotgun (WGS) entry which is preliminary data.</text>
</comment>
<dbReference type="Pfam" id="PF04379">
    <property type="entry name" value="DUF525"/>
    <property type="match status" value="1"/>
</dbReference>
<dbReference type="PANTHER" id="PTHR14289:SF16">
    <property type="entry name" value="POLYMERASE DELTA-INTERACTING PROTEIN 2"/>
    <property type="match status" value="1"/>
</dbReference>
<dbReference type="PANTHER" id="PTHR14289">
    <property type="entry name" value="F-BOX ONLY PROTEIN 3"/>
    <property type="match status" value="1"/>
</dbReference>
<organism evidence="2 3">
    <name type="scientific">Coccomyxa viridis</name>
    <dbReference type="NCBI Taxonomy" id="1274662"/>
    <lineage>
        <taxon>Eukaryota</taxon>
        <taxon>Viridiplantae</taxon>
        <taxon>Chlorophyta</taxon>
        <taxon>core chlorophytes</taxon>
        <taxon>Trebouxiophyceae</taxon>
        <taxon>Trebouxiophyceae incertae sedis</taxon>
        <taxon>Coccomyxaceae</taxon>
        <taxon>Coccomyxa</taxon>
    </lineage>
</organism>
<dbReference type="SUPFAM" id="SSF110069">
    <property type="entry name" value="ApaG-like"/>
    <property type="match status" value="1"/>
</dbReference>